<feature type="domain" description="Acyl-CoA thioesterase-like N-terminal HotDog" evidence="1">
    <location>
        <begin position="43"/>
        <end position="110"/>
    </location>
</feature>
<keyword evidence="4" id="KW-1185">Reference proteome</keyword>
<dbReference type="AlphaFoldDB" id="A0A0B2WMM7"/>
<dbReference type="STRING" id="1081103.A0A0B2WMM7"/>
<protein>
    <submittedName>
        <fullName evidence="3">Thioesterase family protein</fullName>
    </submittedName>
</protein>
<dbReference type="GeneID" id="63739353"/>
<dbReference type="HOGENOM" id="CLU_050730_0_0_1"/>
<dbReference type="InterPro" id="IPR029069">
    <property type="entry name" value="HotDog_dom_sf"/>
</dbReference>
<dbReference type="Gene3D" id="2.40.160.210">
    <property type="entry name" value="Acyl-CoA thioesterase, double hotdog domain"/>
    <property type="match status" value="1"/>
</dbReference>
<dbReference type="Pfam" id="PF20789">
    <property type="entry name" value="4HBT_3C"/>
    <property type="match status" value="1"/>
</dbReference>
<accession>A0A0B2WMM7</accession>
<dbReference type="Pfam" id="PF13622">
    <property type="entry name" value="4HBT_3"/>
    <property type="match status" value="1"/>
</dbReference>
<gene>
    <name evidence="3" type="ORF">MAM_04898</name>
</gene>
<feature type="domain" description="Acyl-CoA thioesterase-like C-terminal" evidence="2">
    <location>
        <begin position="187"/>
        <end position="337"/>
    </location>
</feature>
<evidence type="ECO:0000259" key="1">
    <source>
        <dbReference type="Pfam" id="PF13622"/>
    </source>
</evidence>
<dbReference type="InterPro" id="IPR042171">
    <property type="entry name" value="Acyl-CoA_hotdog"/>
</dbReference>
<dbReference type="InterPro" id="IPR049449">
    <property type="entry name" value="TesB_ACOT8-like_N"/>
</dbReference>
<evidence type="ECO:0000313" key="4">
    <source>
        <dbReference type="Proteomes" id="UP000030816"/>
    </source>
</evidence>
<evidence type="ECO:0000313" key="3">
    <source>
        <dbReference type="EMBL" id="KHN97301.1"/>
    </source>
</evidence>
<sequence>MAAGARATFSEATKVEQLDSQTYKVNLHSDYCVGKGKALASISLPNGGYTASCMLVAANRHLASRGQSDTFTAHFEYPNRTSAGPAVVVIDEVKLGRTLSTLQLTLWQGALLDHAPWFDASRSLRTVLGYTNHANLSAFTDTSMPTGQEVTPAASMPPVPKFAALKTTGSDNVWEQSRWPNALKQSASNENWKFFLPRQGQLSPGVLDMWVCLANGEKMTQSMLPYAADSLPHNLHTFLTTPEIRAVLDEPPPNKVERDTVMEARQDVARNKARGSMWFPTVLLNLEAKTRLPDEGVEWLAVKVTSKQVKNGRFDLDVAMRGVGGELVALSQQVALMVSWERNVGKKRSEAAL</sequence>
<dbReference type="InterPro" id="IPR049450">
    <property type="entry name" value="ACOT8-like_C"/>
</dbReference>
<dbReference type="SUPFAM" id="SSF54637">
    <property type="entry name" value="Thioesterase/thiol ester dehydrase-isomerase"/>
    <property type="match status" value="1"/>
</dbReference>
<dbReference type="PANTHER" id="PTHR38110">
    <property type="entry name" value="CHROMOSOME 23, WHOLE GENOME SHOTGUN SEQUENCE"/>
    <property type="match status" value="1"/>
</dbReference>
<dbReference type="RefSeq" id="XP_040678367.1">
    <property type="nucleotide sequence ID" value="XM_040823696.1"/>
</dbReference>
<organism evidence="3 4">
    <name type="scientific">Metarhizium album (strain ARSEF 1941)</name>
    <dbReference type="NCBI Taxonomy" id="1081103"/>
    <lineage>
        <taxon>Eukaryota</taxon>
        <taxon>Fungi</taxon>
        <taxon>Dikarya</taxon>
        <taxon>Ascomycota</taxon>
        <taxon>Pezizomycotina</taxon>
        <taxon>Sordariomycetes</taxon>
        <taxon>Hypocreomycetidae</taxon>
        <taxon>Hypocreales</taxon>
        <taxon>Clavicipitaceae</taxon>
        <taxon>Metarhizium</taxon>
    </lineage>
</organism>
<dbReference type="InterPro" id="IPR052389">
    <property type="entry name" value="Sec_Metab_Biosynth-Assoc"/>
</dbReference>
<reference evidence="3 4" key="1">
    <citation type="journal article" date="2014" name="Proc. Natl. Acad. Sci. U.S.A.">
        <title>Trajectory and genomic determinants of fungal-pathogen speciation and host adaptation.</title>
        <authorList>
            <person name="Hu X."/>
            <person name="Xiao G."/>
            <person name="Zheng P."/>
            <person name="Shang Y."/>
            <person name="Su Y."/>
            <person name="Zhang X."/>
            <person name="Liu X."/>
            <person name="Zhan S."/>
            <person name="St Leger R.J."/>
            <person name="Wang C."/>
        </authorList>
    </citation>
    <scope>NUCLEOTIDE SEQUENCE [LARGE SCALE GENOMIC DNA]</scope>
    <source>
        <strain evidence="3 4">ARSEF 1941</strain>
    </source>
</reference>
<dbReference type="Proteomes" id="UP000030816">
    <property type="component" value="Unassembled WGS sequence"/>
</dbReference>
<dbReference type="OrthoDB" id="2532955at2759"/>
<comment type="caution">
    <text evidence="3">The sequence shown here is derived from an EMBL/GenBank/DDBJ whole genome shotgun (WGS) entry which is preliminary data.</text>
</comment>
<dbReference type="EMBL" id="AZHE01000011">
    <property type="protein sequence ID" value="KHN97301.1"/>
    <property type="molecule type" value="Genomic_DNA"/>
</dbReference>
<evidence type="ECO:0000259" key="2">
    <source>
        <dbReference type="Pfam" id="PF20789"/>
    </source>
</evidence>
<name>A0A0B2WMM7_METAS</name>
<proteinExistence type="predicted"/>
<dbReference type="PANTHER" id="PTHR38110:SF1">
    <property type="entry name" value="THIOESTERASE DOMAIN-CONTAINING PROTEIN"/>
    <property type="match status" value="1"/>
</dbReference>